<name>A0A8X6SP26_TRICX</name>
<dbReference type="SUPFAM" id="SSF56219">
    <property type="entry name" value="DNase I-like"/>
    <property type="match status" value="1"/>
</dbReference>
<dbReference type="PANTHER" id="PTHR33273">
    <property type="entry name" value="DOMAIN-CONTAINING PROTEIN, PUTATIVE-RELATED"/>
    <property type="match status" value="1"/>
</dbReference>
<evidence type="ECO:0000259" key="1">
    <source>
        <dbReference type="Pfam" id="PF14529"/>
    </source>
</evidence>
<organism evidence="2 3">
    <name type="scientific">Trichonephila clavipes</name>
    <name type="common">Golden silk orbweaver</name>
    <name type="synonym">Nephila clavipes</name>
    <dbReference type="NCBI Taxonomy" id="2585209"/>
    <lineage>
        <taxon>Eukaryota</taxon>
        <taxon>Metazoa</taxon>
        <taxon>Ecdysozoa</taxon>
        <taxon>Arthropoda</taxon>
        <taxon>Chelicerata</taxon>
        <taxon>Arachnida</taxon>
        <taxon>Araneae</taxon>
        <taxon>Araneomorphae</taxon>
        <taxon>Entelegynae</taxon>
        <taxon>Araneoidea</taxon>
        <taxon>Nephilidae</taxon>
        <taxon>Trichonephila</taxon>
    </lineage>
</organism>
<accession>A0A8X6SP26</accession>
<keyword evidence="2" id="KW-0808">Transferase</keyword>
<dbReference type="InterPro" id="IPR005135">
    <property type="entry name" value="Endo/exonuclease/phosphatase"/>
</dbReference>
<keyword evidence="2" id="KW-0695">RNA-directed DNA polymerase</keyword>
<dbReference type="InterPro" id="IPR036691">
    <property type="entry name" value="Endo/exonu/phosph_ase_sf"/>
</dbReference>
<dbReference type="EMBL" id="BMAU01021333">
    <property type="protein sequence ID" value="GFY15100.1"/>
    <property type="molecule type" value="Genomic_DNA"/>
</dbReference>
<dbReference type="Proteomes" id="UP000887159">
    <property type="component" value="Unassembled WGS sequence"/>
</dbReference>
<keyword evidence="3" id="KW-1185">Reference proteome</keyword>
<sequence length="439" mass="50421">MFLVQETWLEPGIDPQITNYRLTKDDRIEIPHTVTRGGTAIYCKNEIVHNRVLLPNLQGMDATAVQIKINNFPPINIASAYVRKRVGHNFPIEDFNKIFNSGSNCIIADDYNAAHVSLHNAKWTRYGLALHKLIRNVRGAKLVAPQTATHLQPRQRSGTIIDLAVFKHIPFNHRIRVLNDLSSDHYPVILELNLNTSIINPPTEQNGFFHPTREASKMDCTDFSAFNKKPLPTVDLNSNENIELAISELNQNFPDAFVEASKPKFNNAQKILSPEIKYKIYQRNKLRKFWQRTRCLSIYSEFRTLSREIAKDIQAHSRAQWQKHIEALLPVDNTLWRKSSLLQKLFQSIPPLKGALGSIAITPIEKAEVIADSLQEQFEPNYVVGRELFDQRIHDEVTNFINTPHVQEILNRPLQRKSYLTYRDSSPGNPPDLIRFLIV</sequence>
<protein>
    <submittedName>
        <fullName evidence="2">RNA-directed DNA polymerase from mobile element jockey</fullName>
    </submittedName>
</protein>
<dbReference type="PANTHER" id="PTHR33273:SF4">
    <property type="entry name" value="ENDONUCLEASE_EXONUCLEASE_PHOSPHATASE DOMAIN-CONTAINING PROTEIN"/>
    <property type="match status" value="1"/>
</dbReference>
<dbReference type="Gene3D" id="3.60.10.10">
    <property type="entry name" value="Endonuclease/exonuclease/phosphatase"/>
    <property type="match status" value="1"/>
</dbReference>
<dbReference type="Pfam" id="PF14529">
    <property type="entry name" value="Exo_endo_phos_2"/>
    <property type="match status" value="1"/>
</dbReference>
<dbReference type="GO" id="GO:0003964">
    <property type="term" value="F:RNA-directed DNA polymerase activity"/>
    <property type="evidence" value="ECO:0007669"/>
    <property type="project" value="UniProtKB-KW"/>
</dbReference>
<evidence type="ECO:0000313" key="2">
    <source>
        <dbReference type="EMBL" id="GFY15100.1"/>
    </source>
</evidence>
<proteinExistence type="predicted"/>
<reference evidence="2" key="1">
    <citation type="submission" date="2020-08" db="EMBL/GenBank/DDBJ databases">
        <title>Multicomponent nature underlies the extraordinary mechanical properties of spider dragline silk.</title>
        <authorList>
            <person name="Kono N."/>
            <person name="Nakamura H."/>
            <person name="Mori M."/>
            <person name="Yoshida Y."/>
            <person name="Ohtoshi R."/>
            <person name="Malay A.D."/>
            <person name="Moran D.A.P."/>
            <person name="Tomita M."/>
            <person name="Numata K."/>
            <person name="Arakawa K."/>
        </authorList>
    </citation>
    <scope>NUCLEOTIDE SEQUENCE</scope>
</reference>
<keyword evidence="2" id="KW-0548">Nucleotidyltransferase</keyword>
<gene>
    <name evidence="2" type="primary">jockeypol_218</name>
    <name evidence="2" type="ORF">TNCV_4493531</name>
</gene>
<dbReference type="AlphaFoldDB" id="A0A8X6SP26"/>
<feature type="domain" description="Endonuclease/exonuclease/phosphatase" evidence="1">
    <location>
        <begin position="75"/>
        <end position="189"/>
    </location>
</feature>
<evidence type="ECO:0000313" key="3">
    <source>
        <dbReference type="Proteomes" id="UP000887159"/>
    </source>
</evidence>
<comment type="caution">
    <text evidence="2">The sequence shown here is derived from an EMBL/GenBank/DDBJ whole genome shotgun (WGS) entry which is preliminary data.</text>
</comment>